<comment type="caution">
    <text evidence="1">The sequence shown here is derived from an EMBL/GenBank/DDBJ whole genome shotgun (WGS) entry which is preliminary data.</text>
</comment>
<gene>
    <name evidence="1" type="ORF">ACI1P1_05730</name>
</gene>
<dbReference type="Proteomes" id="UP001631969">
    <property type="component" value="Unassembled WGS sequence"/>
</dbReference>
<keyword evidence="2" id="KW-1185">Reference proteome</keyword>
<accession>A0ACC7NUF6</accession>
<protein>
    <submittedName>
        <fullName evidence="1">AI-2E family transporter</fullName>
    </submittedName>
</protein>
<sequence length="365" mass="39831">MPDHKLFRAGLWLLLGFLLIWVGSQINYVFLSPLITIIQTLLTPLIIAGLLFFLLRSPVRLLTARKVPKVLAILAVYLVLIGILTLLMVTIGPKIQAQFGQLTASLPGFIQSAVTGSYELIQSERFASLLSSSNINIDELAARASEIGMGILNFTSGYLSRFLGVVVNLVLVLVMVPFVLFYFLKDGDRMYEGFLRLVSLKRREPMRRLLEDLDKTIGLFIRGQFTVALCVGVLLWIGYSIIGLKFAIILALISMVTNVIPYIGAILAAVPAVLVGLAQSPALAVKVLIVTVIAQQLEGNLLSPLIVGKGLNIHPLTIILLLLAAGSFMGPLGLLFAVPVYAVFKIILTHLLEWKKAKAQEVHPG</sequence>
<dbReference type="EMBL" id="JBJURJ010000003">
    <property type="protein sequence ID" value="MFM9327800.1"/>
    <property type="molecule type" value="Genomic_DNA"/>
</dbReference>
<organism evidence="1 2">
    <name type="scientific">Paenibacillus mesotrionivorans</name>
    <dbReference type="NCBI Taxonomy" id="3160968"/>
    <lineage>
        <taxon>Bacteria</taxon>
        <taxon>Bacillati</taxon>
        <taxon>Bacillota</taxon>
        <taxon>Bacilli</taxon>
        <taxon>Bacillales</taxon>
        <taxon>Paenibacillaceae</taxon>
        <taxon>Paenibacillus</taxon>
    </lineage>
</organism>
<proteinExistence type="predicted"/>
<name>A0ACC7NUF6_9BACL</name>
<evidence type="ECO:0000313" key="1">
    <source>
        <dbReference type="EMBL" id="MFM9327800.1"/>
    </source>
</evidence>
<evidence type="ECO:0000313" key="2">
    <source>
        <dbReference type="Proteomes" id="UP001631969"/>
    </source>
</evidence>
<reference evidence="1" key="1">
    <citation type="submission" date="2024-12" db="EMBL/GenBank/DDBJ databases">
        <authorList>
            <person name="Wu N."/>
        </authorList>
    </citation>
    <scope>NUCLEOTIDE SEQUENCE</scope>
    <source>
        <strain evidence="1">P15</strain>
    </source>
</reference>